<proteinExistence type="predicted"/>
<dbReference type="STRING" id="936435.F8PHS8"/>
<dbReference type="Proteomes" id="UP000008063">
    <property type="component" value="Unassembled WGS sequence"/>
</dbReference>
<name>F8PHS8_SERL3</name>
<sequence length="129" mass="14897">MARQEMSHQQVMSYLIGGGDCYTSHSFHVLRWSEFDQYISSHFAGDLQSSSSVEDDSNVPFHDNAGHLLSRADDQKDYCYRSKKRFSKVFLYGTTLNETRFVTRMDVCNYDLVDLRHPEGNSCINTHNT</sequence>
<keyword evidence="2" id="KW-1185">Reference proteome</keyword>
<organism evidence="2">
    <name type="scientific">Serpula lacrymans var. lacrymans (strain S7.3)</name>
    <name type="common">Dry rot fungus</name>
    <dbReference type="NCBI Taxonomy" id="936435"/>
    <lineage>
        <taxon>Eukaryota</taxon>
        <taxon>Fungi</taxon>
        <taxon>Dikarya</taxon>
        <taxon>Basidiomycota</taxon>
        <taxon>Agaricomycotina</taxon>
        <taxon>Agaricomycetes</taxon>
        <taxon>Agaricomycetidae</taxon>
        <taxon>Boletales</taxon>
        <taxon>Coniophorineae</taxon>
        <taxon>Serpulaceae</taxon>
        <taxon>Serpula</taxon>
    </lineage>
</organism>
<protein>
    <submittedName>
        <fullName evidence="1">Uncharacterized protein</fullName>
    </submittedName>
</protein>
<dbReference type="AlphaFoldDB" id="F8PHS8"/>
<evidence type="ECO:0000313" key="1">
    <source>
        <dbReference type="EMBL" id="EGO04557.1"/>
    </source>
</evidence>
<reference evidence="2" key="1">
    <citation type="journal article" date="2011" name="Science">
        <title>The plant cell wall-decomposing machinery underlies the functional diversity of forest fungi.</title>
        <authorList>
            <person name="Eastwood D.C."/>
            <person name="Floudas D."/>
            <person name="Binder M."/>
            <person name="Majcherczyk A."/>
            <person name="Schneider P."/>
            <person name="Aerts A."/>
            <person name="Asiegbu F.O."/>
            <person name="Baker S.E."/>
            <person name="Barry K."/>
            <person name="Bendiksby M."/>
            <person name="Blumentritt M."/>
            <person name="Coutinho P.M."/>
            <person name="Cullen D."/>
            <person name="de Vries R.P."/>
            <person name="Gathman A."/>
            <person name="Goodell B."/>
            <person name="Henrissat B."/>
            <person name="Ihrmark K."/>
            <person name="Kauserud H."/>
            <person name="Kohler A."/>
            <person name="LaButti K."/>
            <person name="Lapidus A."/>
            <person name="Lavin J.L."/>
            <person name="Lee Y.-H."/>
            <person name="Lindquist E."/>
            <person name="Lilly W."/>
            <person name="Lucas S."/>
            <person name="Morin E."/>
            <person name="Murat C."/>
            <person name="Oguiza J.A."/>
            <person name="Park J."/>
            <person name="Pisabarro A.G."/>
            <person name="Riley R."/>
            <person name="Rosling A."/>
            <person name="Salamov A."/>
            <person name="Schmidt O."/>
            <person name="Schmutz J."/>
            <person name="Skrede I."/>
            <person name="Stenlid J."/>
            <person name="Wiebenga A."/>
            <person name="Xie X."/>
            <person name="Kuees U."/>
            <person name="Hibbett D.S."/>
            <person name="Hoffmeister D."/>
            <person name="Hoegberg N."/>
            <person name="Martin F."/>
            <person name="Grigoriev I.V."/>
            <person name="Watkinson S.C."/>
        </authorList>
    </citation>
    <scope>NUCLEOTIDE SEQUENCE [LARGE SCALE GENOMIC DNA]</scope>
    <source>
        <strain evidence="2">strain S7.3</strain>
    </source>
</reference>
<evidence type="ECO:0000313" key="2">
    <source>
        <dbReference type="Proteomes" id="UP000008063"/>
    </source>
</evidence>
<dbReference type="InParanoid" id="F8PHS8"/>
<dbReference type="EMBL" id="GL945474">
    <property type="protein sequence ID" value="EGO04557.1"/>
    <property type="molecule type" value="Genomic_DNA"/>
</dbReference>
<accession>F8PHS8</accession>
<dbReference type="HOGENOM" id="CLU_1950115_0_0_1"/>
<gene>
    <name evidence="1" type="ORF">SERLA73DRAFT_128574</name>
</gene>